<dbReference type="Pfam" id="PF13455">
    <property type="entry name" value="MUG113"/>
    <property type="match status" value="1"/>
</dbReference>
<dbReference type="EMBL" id="HBUF01248016">
    <property type="protein sequence ID" value="CAG6679076.1"/>
    <property type="molecule type" value="Transcribed_RNA"/>
</dbReference>
<protein>
    <submittedName>
        <fullName evidence="1">Uncharacterized protein</fullName>
    </submittedName>
</protein>
<sequence length="160" mass="19284">MLSNEIRTLFSKATFDLLTELGEDYEYEFLEYLESNKDEGVVYFLTNSDLEKKNIYIVGCTSFIDIKLQQSNDLELFDKYYVKFSYETKDKFKALELAHEYLDEFCIRDELFKITKKDIFDTMNYISLNENDNNNMDENNNELEKENPLKYYFNLMNNIR</sequence>
<name>A0A8D8T563_9HEMI</name>
<proteinExistence type="predicted"/>
<dbReference type="AlphaFoldDB" id="A0A8D8T563"/>
<organism evidence="1">
    <name type="scientific">Cacopsylla melanoneura</name>
    <dbReference type="NCBI Taxonomy" id="428564"/>
    <lineage>
        <taxon>Eukaryota</taxon>
        <taxon>Metazoa</taxon>
        <taxon>Ecdysozoa</taxon>
        <taxon>Arthropoda</taxon>
        <taxon>Hexapoda</taxon>
        <taxon>Insecta</taxon>
        <taxon>Pterygota</taxon>
        <taxon>Neoptera</taxon>
        <taxon>Paraneoptera</taxon>
        <taxon>Hemiptera</taxon>
        <taxon>Sternorrhyncha</taxon>
        <taxon>Psylloidea</taxon>
        <taxon>Psyllidae</taxon>
        <taxon>Psyllinae</taxon>
        <taxon>Cacopsylla</taxon>
    </lineage>
</organism>
<evidence type="ECO:0000313" key="1">
    <source>
        <dbReference type="EMBL" id="CAG6679076.1"/>
    </source>
</evidence>
<reference evidence="1" key="1">
    <citation type="submission" date="2021-05" db="EMBL/GenBank/DDBJ databases">
        <authorList>
            <person name="Alioto T."/>
            <person name="Alioto T."/>
            <person name="Gomez Garrido J."/>
        </authorList>
    </citation>
    <scope>NUCLEOTIDE SEQUENCE</scope>
</reference>
<accession>A0A8D8T563</accession>